<accession>W2SR83</accession>
<name>W2SR83_NECAM</name>
<dbReference type="EMBL" id="KI665868">
    <property type="protein sequence ID" value="ETN72023.1"/>
    <property type="molecule type" value="Genomic_DNA"/>
</dbReference>
<proteinExistence type="predicted"/>
<dbReference type="Proteomes" id="UP000053676">
    <property type="component" value="Unassembled WGS sequence"/>
</dbReference>
<organism evidence="1 2">
    <name type="scientific">Necator americanus</name>
    <name type="common">Human hookworm</name>
    <dbReference type="NCBI Taxonomy" id="51031"/>
    <lineage>
        <taxon>Eukaryota</taxon>
        <taxon>Metazoa</taxon>
        <taxon>Ecdysozoa</taxon>
        <taxon>Nematoda</taxon>
        <taxon>Chromadorea</taxon>
        <taxon>Rhabditida</taxon>
        <taxon>Rhabditina</taxon>
        <taxon>Rhabditomorpha</taxon>
        <taxon>Strongyloidea</taxon>
        <taxon>Ancylostomatidae</taxon>
        <taxon>Bunostominae</taxon>
        <taxon>Necator</taxon>
    </lineage>
</organism>
<dbReference type="KEGG" id="nai:NECAME_19049"/>
<gene>
    <name evidence="1" type="ORF">NECAME_19049</name>
</gene>
<dbReference type="AlphaFoldDB" id="W2SR83"/>
<protein>
    <submittedName>
        <fullName evidence="1">Uncharacterized protein</fullName>
    </submittedName>
</protein>
<reference evidence="2" key="1">
    <citation type="journal article" date="2014" name="Nat. Genet.">
        <title>Genome of the human hookworm Necator americanus.</title>
        <authorList>
            <person name="Tang Y.T."/>
            <person name="Gao X."/>
            <person name="Rosa B.A."/>
            <person name="Abubucker S."/>
            <person name="Hallsworth-Pepin K."/>
            <person name="Martin J."/>
            <person name="Tyagi R."/>
            <person name="Heizer E."/>
            <person name="Zhang X."/>
            <person name="Bhonagiri-Palsikar V."/>
            <person name="Minx P."/>
            <person name="Warren W.C."/>
            <person name="Wang Q."/>
            <person name="Zhan B."/>
            <person name="Hotez P.J."/>
            <person name="Sternberg P.W."/>
            <person name="Dougall A."/>
            <person name="Gaze S.T."/>
            <person name="Mulvenna J."/>
            <person name="Sotillo J."/>
            <person name="Ranganathan S."/>
            <person name="Rabelo E.M."/>
            <person name="Wilson R.K."/>
            <person name="Felgner P.L."/>
            <person name="Bethony J."/>
            <person name="Hawdon J.M."/>
            <person name="Gasser R.B."/>
            <person name="Loukas A."/>
            <person name="Mitreva M."/>
        </authorList>
    </citation>
    <scope>NUCLEOTIDE SEQUENCE [LARGE SCALE GENOMIC DNA]</scope>
</reference>
<sequence length="71" mass="8358">MPMNGVLPRIFRSLSISTQWCCSYFGCIQELGRKRRVMERKGDATMIEKAEKIEKRIWKNLEKSAKECLFS</sequence>
<keyword evidence="2" id="KW-1185">Reference proteome</keyword>
<evidence type="ECO:0000313" key="1">
    <source>
        <dbReference type="EMBL" id="ETN72023.1"/>
    </source>
</evidence>
<evidence type="ECO:0000313" key="2">
    <source>
        <dbReference type="Proteomes" id="UP000053676"/>
    </source>
</evidence>